<dbReference type="AlphaFoldDB" id="A0AAV7UUW5"/>
<organism evidence="2 3">
    <name type="scientific">Pleurodeles waltl</name>
    <name type="common">Iberian ribbed newt</name>
    <dbReference type="NCBI Taxonomy" id="8319"/>
    <lineage>
        <taxon>Eukaryota</taxon>
        <taxon>Metazoa</taxon>
        <taxon>Chordata</taxon>
        <taxon>Craniata</taxon>
        <taxon>Vertebrata</taxon>
        <taxon>Euteleostomi</taxon>
        <taxon>Amphibia</taxon>
        <taxon>Batrachia</taxon>
        <taxon>Caudata</taxon>
        <taxon>Salamandroidea</taxon>
        <taxon>Salamandridae</taxon>
        <taxon>Pleurodelinae</taxon>
        <taxon>Pleurodeles</taxon>
    </lineage>
</organism>
<evidence type="ECO:0000313" key="2">
    <source>
        <dbReference type="EMBL" id="KAJ1191970.1"/>
    </source>
</evidence>
<keyword evidence="3" id="KW-1185">Reference proteome</keyword>
<sequence>MVDTPPASAVTTRAGEPSSRGARLLAAACRKSPAWRRTRPQLCHSFTEGRGPDKTAEGTPTSAAPRSSPLLDGATREPITAPQQPRSSPAAPSVLPRLQPSRPPAGPGTSPTPPGTKSAE</sequence>
<gene>
    <name evidence="2" type="ORF">NDU88_001283</name>
</gene>
<evidence type="ECO:0000313" key="3">
    <source>
        <dbReference type="Proteomes" id="UP001066276"/>
    </source>
</evidence>
<protein>
    <submittedName>
        <fullName evidence="2">Uncharacterized protein</fullName>
    </submittedName>
</protein>
<comment type="caution">
    <text evidence="2">The sequence shown here is derived from an EMBL/GenBank/DDBJ whole genome shotgun (WGS) entry which is preliminary data.</text>
</comment>
<accession>A0AAV7UUW5</accession>
<feature type="region of interest" description="Disordered" evidence="1">
    <location>
        <begin position="1"/>
        <end position="120"/>
    </location>
</feature>
<evidence type="ECO:0000256" key="1">
    <source>
        <dbReference type="SAM" id="MobiDB-lite"/>
    </source>
</evidence>
<name>A0AAV7UUW5_PLEWA</name>
<reference evidence="2" key="1">
    <citation type="journal article" date="2022" name="bioRxiv">
        <title>Sequencing and chromosome-scale assembly of the giantPleurodeles waltlgenome.</title>
        <authorList>
            <person name="Brown T."/>
            <person name="Elewa A."/>
            <person name="Iarovenko S."/>
            <person name="Subramanian E."/>
            <person name="Araus A.J."/>
            <person name="Petzold A."/>
            <person name="Susuki M."/>
            <person name="Suzuki K.-i.T."/>
            <person name="Hayashi T."/>
            <person name="Toyoda A."/>
            <person name="Oliveira C."/>
            <person name="Osipova E."/>
            <person name="Leigh N.D."/>
            <person name="Simon A."/>
            <person name="Yun M.H."/>
        </authorList>
    </citation>
    <scope>NUCLEOTIDE SEQUENCE</scope>
    <source>
        <strain evidence="2">20211129_DDA</strain>
        <tissue evidence="2">Liver</tissue>
    </source>
</reference>
<feature type="compositionally biased region" description="Pro residues" evidence="1">
    <location>
        <begin position="101"/>
        <end position="114"/>
    </location>
</feature>
<dbReference type="EMBL" id="JANPWB010000004">
    <property type="protein sequence ID" value="KAJ1191970.1"/>
    <property type="molecule type" value="Genomic_DNA"/>
</dbReference>
<feature type="compositionally biased region" description="Low complexity" evidence="1">
    <location>
        <begin position="81"/>
        <end position="93"/>
    </location>
</feature>
<dbReference type="Proteomes" id="UP001066276">
    <property type="component" value="Chromosome 2_2"/>
</dbReference>
<proteinExistence type="predicted"/>